<reference evidence="2" key="1">
    <citation type="submission" date="2020-03" db="EMBL/GenBank/DDBJ databases">
        <title>Studies in the Genomics of Life Span.</title>
        <authorList>
            <person name="Glass D."/>
        </authorList>
    </citation>
    <scope>NUCLEOTIDE SEQUENCE</scope>
    <source>
        <strain evidence="2">LTLLF</strain>
        <tissue evidence="2">Muscle</tissue>
    </source>
</reference>
<dbReference type="PANTHER" id="PTHR46582:SF1">
    <property type="entry name" value="ZINC FINGER CCCH DOMAIN-CONTAINING PROTEIN 18"/>
    <property type="match status" value="1"/>
</dbReference>
<feature type="compositionally biased region" description="Basic and acidic residues" evidence="1">
    <location>
        <begin position="1"/>
        <end position="10"/>
    </location>
</feature>
<evidence type="ECO:0000313" key="2">
    <source>
        <dbReference type="EMBL" id="KAH0519806.1"/>
    </source>
</evidence>
<gene>
    <name evidence="2" type="ORF">LTLLF_208630</name>
</gene>
<feature type="compositionally biased region" description="Low complexity" evidence="1">
    <location>
        <begin position="28"/>
        <end position="59"/>
    </location>
</feature>
<dbReference type="Proteomes" id="UP000710432">
    <property type="component" value="Unassembled WGS sequence"/>
</dbReference>
<proteinExistence type="predicted"/>
<dbReference type="PANTHER" id="PTHR46582">
    <property type="entry name" value="ZINC FINGER CCCH DOMAIN-CONTAINING PROTEIN 18"/>
    <property type="match status" value="1"/>
</dbReference>
<dbReference type="GO" id="GO:0071011">
    <property type="term" value="C:precatalytic spliceosome"/>
    <property type="evidence" value="ECO:0007669"/>
    <property type="project" value="TreeGrafter"/>
</dbReference>
<sequence length="88" mass="9233">MGSPKPERQRGQNAKAPAAPADRKRPLSPQSKSSSKVTSVPGKATDTAAAGTKSGKASTLSRREELLKQLKAVEDAIARKRAKIPGKV</sequence>
<feature type="region of interest" description="Disordered" evidence="1">
    <location>
        <begin position="1"/>
        <end position="62"/>
    </location>
</feature>
<comment type="caution">
    <text evidence="2">The sequence shown here is derived from an EMBL/GenBank/DDBJ whole genome shotgun (WGS) entry which is preliminary data.</text>
</comment>
<accession>A0A8J6GSX4</accession>
<protein>
    <submittedName>
        <fullName evidence="2">Zinc finger CCCH domain-containing protein 18</fullName>
    </submittedName>
</protein>
<organism evidence="2 3">
    <name type="scientific">Microtus ochrogaster</name>
    <name type="common">Prairie vole</name>
    <dbReference type="NCBI Taxonomy" id="79684"/>
    <lineage>
        <taxon>Eukaryota</taxon>
        <taxon>Metazoa</taxon>
        <taxon>Chordata</taxon>
        <taxon>Craniata</taxon>
        <taxon>Vertebrata</taxon>
        <taxon>Euteleostomi</taxon>
        <taxon>Mammalia</taxon>
        <taxon>Eutheria</taxon>
        <taxon>Euarchontoglires</taxon>
        <taxon>Glires</taxon>
        <taxon>Rodentia</taxon>
        <taxon>Myomorpha</taxon>
        <taxon>Muroidea</taxon>
        <taxon>Cricetidae</taxon>
        <taxon>Arvicolinae</taxon>
        <taxon>Microtus</taxon>
    </lineage>
</organism>
<dbReference type="EMBL" id="JAATJU010003266">
    <property type="protein sequence ID" value="KAH0519806.1"/>
    <property type="molecule type" value="Genomic_DNA"/>
</dbReference>
<evidence type="ECO:0000256" key="1">
    <source>
        <dbReference type="SAM" id="MobiDB-lite"/>
    </source>
</evidence>
<name>A0A8J6GSX4_MICOH</name>
<evidence type="ECO:0000313" key="3">
    <source>
        <dbReference type="Proteomes" id="UP000710432"/>
    </source>
</evidence>
<dbReference type="InterPro" id="IPR052647">
    <property type="entry name" value="Zinc_finger_CCCH-type"/>
</dbReference>
<dbReference type="GO" id="GO:0003723">
    <property type="term" value="F:RNA binding"/>
    <property type="evidence" value="ECO:0007669"/>
    <property type="project" value="TreeGrafter"/>
</dbReference>
<dbReference type="AlphaFoldDB" id="A0A8J6GSX4"/>